<dbReference type="HOGENOM" id="CLU_2977500_0_0_11"/>
<dbReference type="STRING" id="680198.SCAB_11601"/>
<dbReference type="Proteomes" id="UP000001444">
    <property type="component" value="Chromosome"/>
</dbReference>
<organism evidence="1 2">
    <name type="scientific">Streptomyces scabiei (strain 87.22)</name>
    <dbReference type="NCBI Taxonomy" id="680198"/>
    <lineage>
        <taxon>Bacteria</taxon>
        <taxon>Bacillati</taxon>
        <taxon>Actinomycetota</taxon>
        <taxon>Actinomycetes</taxon>
        <taxon>Kitasatosporales</taxon>
        <taxon>Streptomycetaceae</taxon>
        <taxon>Streptomyces</taxon>
    </lineage>
</organism>
<keyword evidence="1" id="KW-0449">Lipoprotein</keyword>
<evidence type="ECO:0000313" key="2">
    <source>
        <dbReference type="Proteomes" id="UP000001444"/>
    </source>
</evidence>
<reference evidence="1 2" key="1">
    <citation type="journal article" date="2010" name="Mol. Plant Microbe Interact.">
        <title>Streptomyces scabies 87-22 contains a coronafacic acid-like biosynthetic cluster that contributes to plant-microbe interactions.</title>
        <authorList>
            <person name="Bignell D.R."/>
            <person name="Seipke R.F."/>
            <person name="Huguet-Tapia J.C."/>
            <person name="Chambers A.H."/>
            <person name="Parry R.J."/>
            <person name="Loria R."/>
        </authorList>
    </citation>
    <scope>NUCLEOTIDE SEQUENCE [LARGE SCALE GENOMIC DNA]</scope>
    <source>
        <strain evidence="1 2">87.22</strain>
    </source>
</reference>
<dbReference type="EMBL" id="FN554889">
    <property type="protein sequence ID" value="CBG68328.1"/>
    <property type="molecule type" value="Genomic_DNA"/>
</dbReference>
<keyword evidence="2" id="KW-1185">Reference proteome</keyword>
<dbReference type="KEGG" id="scb:SCAB_11601"/>
<evidence type="ECO:0000313" key="1">
    <source>
        <dbReference type="EMBL" id="CBG68328.1"/>
    </source>
</evidence>
<dbReference type="AlphaFoldDB" id="C9Z524"/>
<gene>
    <name evidence="1" type="ordered locus">SCAB_11601</name>
</gene>
<name>C9Z524_STRSW</name>
<proteinExistence type="predicted"/>
<accession>C9Z524</accession>
<sequence length="58" mass="6212">MTRAEFVPQWFDVARGRVVDLDSVIEAGAGAGVTAVRDRIREIVLSRGAAQDGLVTGR</sequence>
<protein>
    <submittedName>
        <fullName evidence="1">Putative lipoprotein</fullName>
    </submittedName>
</protein>